<dbReference type="InterPro" id="IPR009081">
    <property type="entry name" value="PP-bd_ACP"/>
</dbReference>
<evidence type="ECO:0000256" key="3">
    <source>
        <dbReference type="ARBA" id="ARBA00022553"/>
    </source>
</evidence>
<name>A0A1E7R857_9GAMM</name>
<dbReference type="STRING" id="1262585.BJI46_12730"/>
<reference evidence="6 7" key="1">
    <citation type="submission" date="2016-09" db="EMBL/GenBank/DDBJ databases">
        <authorList>
            <person name="Capua I."/>
            <person name="De Benedictis P."/>
            <person name="Joannis T."/>
            <person name="Lombin L.H."/>
            <person name="Cattoli G."/>
        </authorList>
    </citation>
    <scope>NUCLEOTIDE SEQUENCE [LARGE SCALE GENOMIC DNA]</scope>
    <source>
        <strain evidence="6 7">ANC 4671</strain>
    </source>
</reference>
<dbReference type="Pfam" id="PF00550">
    <property type="entry name" value="PP-binding"/>
    <property type="match status" value="2"/>
</dbReference>
<dbReference type="Gene3D" id="1.10.1200.10">
    <property type="entry name" value="ACP-like"/>
    <property type="match status" value="2"/>
</dbReference>
<dbReference type="InterPro" id="IPR006162">
    <property type="entry name" value="Ppantetheine_attach_site"/>
</dbReference>
<dbReference type="AlphaFoldDB" id="A0A1E7R857"/>
<dbReference type="OrthoDB" id="9757559at2"/>
<dbReference type="InterPro" id="IPR042099">
    <property type="entry name" value="ANL_N_sf"/>
</dbReference>
<dbReference type="GO" id="GO:0043041">
    <property type="term" value="P:amino acid activation for nonribosomal peptide biosynthetic process"/>
    <property type="evidence" value="ECO:0007669"/>
    <property type="project" value="TreeGrafter"/>
</dbReference>
<dbReference type="GO" id="GO:0005737">
    <property type="term" value="C:cytoplasm"/>
    <property type="evidence" value="ECO:0007669"/>
    <property type="project" value="TreeGrafter"/>
</dbReference>
<keyword evidence="3" id="KW-0597">Phosphoprotein</keyword>
<protein>
    <recommendedName>
        <fullName evidence="5">Carrier domain-containing protein</fullName>
    </recommendedName>
</protein>
<dbReference type="Proteomes" id="UP000185895">
    <property type="component" value="Unassembled WGS sequence"/>
</dbReference>
<dbReference type="PANTHER" id="PTHR45527:SF10">
    <property type="entry name" value="PYOCHELIN SYNTHASE PCHF"/>
    <property type="match status" value="1"/>
</dbReference>
<keyword evidence="7" id="KW-1185">Reference proteome</keyword>
<keyword evidence="2" id="KW-0596">Phosphopantetheine</keyword>
<sequence>MNLQLEIFEQVCDVLDLGNETLASDDNLIEFGLNSLSIMKLVDQFEQKYAKDLSYTDFVISPTIEDWVRLVANLDHADCPESDRAEQEKATTKSIVVKENINTLRQLSDMQYAYWAGRQAGDAAAHLYVEFSAPQLQLPRLQAALQKLIYVHPMLRLSINQDGLQQIKANVEVRIRQDDLRLYQPAQVTEFLHQKRQQLSHQKLDLQAGQLIDISVSLLPEEKYRIHIDIDMLAADPQCYLQVIEDLSRLYHDENALTVPQRVQYFDYLDQLQQFSSENKQVAEDKIWWLDTIQHTFPAPQLPYQSALHIQDENYFDSFSDHINENQTRKLNLIAEQWDISLSELLLAAFALTIAQWNQTPQFRLNYPVFNQHIANTSFENVVGDFANFILLDIDVKQNQTFEQFCTRLASQLKLRLQHTHYAGIDILRDLSRQHNQTETAPVIFSACLNDQQHLFSSQVTETLGQPIWALSQGPKVNLDSQIFAFMNGILINWDVRLGVFKDRQIIADMFKHYTDLIHYIAESDSIANKQLHQILALYLNQQDKVDFVAGRDKIFIKQLEAIVRQSPDQIAITIQQQKINYQQLWNMIVTSTNFLQHQGIQQNAVVYLSITDQLWKIVSLLSLINLDVKTIIHTEHQNQGVKREDHEYWTITDHDDYVLTQNNNIDLSALKNHYLAESTAQEMILDLNFYPSFQHSQILNTSQQAIDFQYIANQAVDLLEISEFSPQTQLLILDHVVTDLWWIDAFAVLLKGGSIHLYQQDITNMAKISAYIQYNKINTLKMAADHLYELAKFNQNVIWQLERVLFCYQCSHWKLGEILNKINPEIHLTGLIANLDHAIYIGYSRIEHGDIKNKIRLNQFNIWPSLNLQIKNHFLFPCPVGVEGKIYLNFPEYVNQHDQAQQHWVKTADSAYYSADNKIILCGNKTPVFQDDLDLNDLEQMILNTGTVEYIKIFEHHSVLFVAVSAVNLQYDLFKQQMNGLLQNNIFKKIDVKVVIVDDFPLQKTGVIDPDLIDIEAGYDLNLMEDNHSSLEKTITYIFSRITGTAAADIARQDDFFDLGGDSLLATHLATVINKYFQGANITVVDVFTQRTVNDIAQLIYEKLAEKSQIIAELFLEYAGVEE</sequence>
<evidence type="ECO:0000313" key="7">
    <source>
        <dbReference type="Proteomes" id="UP000185895"/>
    </source>
</evidence>
<organism evidence="6 7">
    <name type="scientific">Acinetobacter qingfengensis</name>
    <dbReference type="NCBI Taxonomy" id="1262585"/>
    <lineage>
        <taxon>Bacteria</taxon>
        <taxon>Pseudomonadati</taxon>
        <taxon>Pseudomonadota</taxon>
        <taxon>Gammaproteobacteria</taxon>
        <taxon>Moraxellales</taxon>
        <taxon>Moraxellaceae</taxon>
        <taxon>Acinetobacter</taxon>
    </lineage>
</organism>
<dbReference type="InterPro" id="IPR001242">
    <property type="entry name" value="Condensation_dom"/>
</dbReference>
<evidence type="ECO:0000259" key="5">
    <source>
        <dbReference type="PROSITE" id="PS50075"/>
    </source>
</evidence>
<evidence type="ECO:0000256" key="1">
    <source>
        <dbReference type="ARBA" id="ARBA00001957"/>
    </source>
</evidence>
<accession>A0A1E7R857</accession>
<dbReference type="RefSeq" id="WP_070070006.1">
    <property type="nucleotide sequence ID" value="NZ_MKKK01000025.1"/>
</dbReference>
<comment type="cofactor">
    <cofactor evidence="1">
        <name>pantetheine 4'-phosphate</name>
        <dbReference type="ChEBI" id="CHEBI:47942"/>
    </cofactor>
</comment>
<dbReference type="PROSITE" id="PS50075">
    <property type="entry name" value="CARRIER"/>
    <property type="match status" value="2"/>
</dbReference>
<dbReference type="Gene3D" id="3.30.559.10">
    <property type="entry name" value="Chloramphenicol acetyltransferase-like domain"/>
    <property type="match status" value="1"/>
</dbReference>
<evidence type="ECO:0000313" key="6">
    <source>
        <dbReference type="EMBL" id="OEY95534.1"/>
    </source>
</evidence>
<keyword evidence="4" id="KW-0436">Ligase</keyword>
<feature type="domain" description="Carrier" evidence="5">
    <location>
        <begin position="1"/>
        <end position="75"/>
    </location>
</feature>
<evidence type="ECO:0000256" key="4">
    <source>
        <dbReference type="ARBA" id="ARBA00022598"/>
    </source>
</evidence>
<dbReference type="GO" id="GO:0044550">
    <property type="term" value="P:secondary metabolite biosynthetic process"/>
    <property type="evidence" value="ECO:0007669"/>
    <property type="project" value="TreeGrafter"/>
</dbReference>
<dbReference type="SUPFAM" id="SSF47336">
    <property type="entry name" value="ACP-like"/>
    <property type="match status" value="2"/>
</dbReference>
<dbReference type="PANTHER" id="PTHR45527">
    <property type="entry name" value="NONRIBOSOMAL PEPTIDE SYNTHETASE"/>
    <property type="match status" value="1"/>
</dbReference>
<gene>
    <name evidence="6" type="ORF">BJI46_12730</name>
</gene>
<evidence type="ECO:0000256" key="2">
    <source>
        <dbReference type="ARBA" id="ARBA00022450"/>
    </source>
</evidence>
<dbReference type="InterPro" id="IPR023213">
    <property type="entry name" value="CAT-like_dom_sf"/>
</dbReference>
<dbReference type="EMBL" id="MKKK01000025">
    <property type="protein sequence ID" value="OEY95534.1"/>
    <property type="molecule type" value="Genomic_DNA"/>
</dbReference>
<comment type="caution">
    <text evidence="6">The sequence shown here is derived from an EMBL/GenBank/DDBJ whole genome shotgun (WGS) entry which is preliminary data.</text>
</comment>
<dbReference type="SUPFAM" id="SSF52777">
    <property type="entry name" value="CoA-dependent acyltransferases"/>
    <property type="match status" value="2"/>
</dbReference>
<proteinExistence type="predicted"/>
<feature type="domain" description="Carrier" evidence="5">
    <location>
        <begin position="1027"/>
        <end position="1105"/>
    </location>
</feature>
<dbReference type="Gene3D" id="3.30.559.30">
    <property type="entry name" value="Nonribosomal peptide synthetase, condensation domain"/>
    <property type="match status" value="1"/>
</dbReference>
<dbReference type="SUPFAM" id="SSF56801">
    <property type="entry name" value="Acetyl-CoA synthetase-like"/>
    <property type="match status" value="1"/>
</dbReference>
<dbReference type="GO" id="GO:0031177">
    <property type="term" value="F:phosphopantetheine binding"/>
    <property type="evidence" value="ECO:0007669"/>
    <property type="project" value="TreeGrafter"/>
</dbReference>
<dbReference type="InterPro" id="IPR036736">
    <property type="entry name" value="ACP-like_sf"/>
</dbReference>
<dbReference type="Gene3D" id="3.40.50.12780">
    <property type="entry name" value="N-terminal domain of ligase-like"/>
    <property type="match status" value="2"/>
</dbReference>
<dbReference type="GO" id="GO:0016874">
    <property type="term" value="F:ligase activity"/>
    <property type="evidence" value="ECO:0007669"/>
    <property type="project" value="UniProtKB-KW"/>
</dbReference>
<dbReference type="PROSITE" id="PS00012">
    <property type="entry name" value="PHOSPHOPANTETHEINE"/>
    <property type="match status" value="1"/>
</dbReference>
<dbReference type="Pfam" id="PF00668">
    <property type="entry name" value="Condensation"/>
    <property type="match status" value="1"/>
</dbReference>